<feature type="compositionally biased region" description="Acidic residues" evidence="8">
    <location>
        <begin position="1444"/>
        <end position="1462"/>
    </location>
</feature>
<feature type="region of interest" description="Disordered" evidence="8">
    <location>
        <begin position="249"/>
        <end position="422"/>
    </location>
</feature>
<dbReference type="EMBL" id="LAVV01007269">
    <property type="protein sequence ID" value="KNZ56503.1"/>
    <property type="molecule type" value="Genomic_DNA"/>
</dbReference>
<comment type="subcellular location">
    <subcellularLocation>
        <location evidence="2">Cytoplasm</location>
        <location evidence="2">Cytoskeleton</location>
        <location evidence="2">Spindle</location>
    </subcellularLocation>
    <subcellularLocation>
        <location evidence="1">Nucleus</location>
    </subcellularLocation>
</comment>
<evidence type="ECO:0000256" key="7">
    <source>
        <dbReference type="ARBA" id="ARBA00023242"/>
    </source>
</evidence>
<evidence type="ECO:0000256" key="3">
    <source>
        <dbReference type="ARBA" id="ARBA00010042"/>
    </source>
</evidence>
<evidence type="ECO:0000313" key="10">
    <source>
        <dbReference type="EMBL" id="KNZ56503.1"/>
    </source>
</evidence>
<evidence type="ECO:0000313" key="11">
    <source>
        <dbReference type="Proteomes" id="UP000037035"/>
    </source>
</evidence>
<evidence type="ECO:0000259" key="9">
    <source>
        <dbReference type="Pfam" id="PF03941"/>
    </source>
</evidence>
<feature type="region of interest" description="Disordered" evidence="8">
    <location>
        <begin position="77"/>
        <end position="115"/>
    </location>
</feature>
<feature type="compositionally biased region" description="Basic and acidic residues" evidence="8">
    <location>
        <begin position="1303"/>
        <end position="1315"/>
    </location>
</feature>
<evidence type="ECO:0000256" key="6">
    <source>
        <dbReference type="ARBA" id="ARBA00023212"/>
    </source>
</evidence>
<feature type="compositionally biased region" description="Acidic residues" evidence="8">
    <location>
        <begin position="1087"/>
        <end position="1101"/>
    </location>
</feature>
<feature type="compositionally biased region" description="Polar residues" evidence="8">
    <location>
        <begin position="906"/>
        <end position="917"/>
    </location>
</feature>
<feature type="compositionally biased region" description="Low complexity" evidence="8">
    <location>
        <begin position="104"/>
        <end position="115"/>
    </location>
</feature>
<feature type="compositionally biased region" description="Polar residues" evidence="8">
    <location>
        <begin position="518"/>
        <end position="534"/>
    </location>
</feature>
<dbReference type="OrthoDB" id="6123at2759"/>
<keyword evidence="4" id="KW-0963">Cytoplasm</keyword>
<feature type="compositionally biased region" description="Basic and acidic residues" evidence="8">
    <location>
        <begin position="1125"/>
        <end position="1147"/>
    </location>
</feature>
<dbReference type="GO" id="GO:0005819">
    <property type="term" value="C:spindle"/>
    <property type="evidence" value="ECO:0007669"/>
    <property type="project" value="UniProtKB-SubCell"/>
</dbReference>
<feature type="compositionally biased region" description="Basic and acidic residues" evidence="8">
    <location>
        <begin position="366"/>
        <end position="386"/>
    </location>
</feature>
<feature type="compositionally biased region" description="Basic and acidic residues" evidence="8">
    <location>
        <begin position="249"/>
        <end position="265"/>
    </location>
</feature>
<feature type="region of interest" description="Disordered" evidence="8">
    <location>
        <begin position="595"/>
        <end position="669"/>
    </location>
</feature>
<evidence type="ECO:0000256" key="4">
    <source>
        <dbReference type="ARBA" id="ARBA00022490"/>
    </source>
</evidence>
<feature type="compositionally biased region" description="Polar residues" evidence="8">
    <location>
        <begin position="646"/>
        <end position="661"/>
    </location>
</feature>
<feature type="region of interest" description="Disordered" evidence="8">
    <location>
        <begin position="507"/>
        <end position="542"/>
    </location>
</feature>
<feature type="compositionally biased region" description="Basic and acidic residues" evidence="8">
    <location>
        <begin position="1214"/>
        <end position="1225"/>
    </location>
</feature>
<feature type="compositionally biased region" description="Polar residues" evidence="8">
    <location>
        <begin position="321"/>
        <end position="333"/>
    </location>
</feature>
<organism evidence="10 11">
    <name type="scientific">Puccinia sorghi</name>
    <dbReference type="NCBI Taxonomy" id="27349"/>
    <lineage>
        <taxon>Eukaryota</taxon>
        <taxon>Fungi</taxon>
        <taxon>Dikarya</taxon>
        <taxon>Basidiomycota</taxon>
        <taxon>Pucciniomycotina</taxon>
        <taxon>Pucciniomycetes</taxon>
        <taxon>Pucciniales</taxon>
        <taxon>Pucciniaceae</taxon>
        <taxon>Puccinia</taxon>
    </lineage>
</organism>
<evidence type="ECO:0000256" key="1">
    <source>
        <dbReference type="ARBA" id="ARBA00004123"/>
    </source>
</evidence>
<reference evidence="10 11" key="1">
    <citation type="submission" date="2015-08" db="EMBL/GenBank/DDBJ databases">
        <title>Next Generation Sequencing and Analysis of the Genome of Puccinia sorghi L Schw, the Causal Agent of Maize Common Rust.</title>
        <authorList>
            <person name="Rochi L."/>
            <person name="Burguener G."/>
            <person name="Darino M."/>
            <person name="Turjanski A."/>
            <person name="Kreff E."/>
            <person name="Dieguez M.J."/>
            <person name="Sacco F."/>
        </authorList>
    </citation>
    <scope>NUCLEOTIDE SEQUENCE [LARGE SCALE GENOMIC DNA]</scope>
    <source>
        <strain evidence="10 11">RO10H11247</strain>
    </source>
</reference>
<keyword evidence="6" id="KW-0206">Cytoskeleton</keyword>
<dbReference type="VEuPathDB" id="FungiDB:VP01_238g10"/>
<feature type="compositionally biased region" description="Polar residues" evidence="8">
    <location>
        <begin position="1387"/>
        <end position="1430"/>
    </location>
</feature>
<feature type="compositionally biased region" description="Basic and acidic residues" evidence="8">
    <location>
        <begin position="1241"/>
        <end position="1270"/>
    </location>
</feature>
<dbReference type="STRING" id="27349.A0A0L6V6W3"/>
<feature type="compositionally biased region" description="Polar residues" evidence="8">
    <location>
        <begin position="596"/>
        <end position="612"/>
    </location>
</feature>
<feature type="region of interest" description="Disordered" evidence="8">
    <location>
        <begin position="798"/>
        <end position="820"/>
    </location>
</feature>
<feature type="compositionally biased region" description="Low complexity" evidence="8">
    <location>
        <begin position="1166"/>
        <end position="1176"/>
    </location>
</feature>
<feature type="compositionally biased region" description="Low complexity" evidence="8">
    <location>
        <begin position="1373"/>
        <end position="1386"/>
    </location>
</feature>
<accession>A0A0L6V6W3</accession>
<keyword evidence="7" id="KW-0539">Nucleus</keyword>
<comment type="similarity">
    <text evidence="3">Belongs to the INCENP family.</text>
</comment>
<keyword evidence="5" id="KW-0159">Chromosome partition</keyword>
<keyword evidence="11" id="KW-1185">Reference proteome</keyword>
<feature type="compositionally biased region" description="Basic residues" evidence="8">
    <location>
        <begin position="77"/>
        <end position="88"/>
    </location>
</feature>
<feature type="compositionally biased region" description="Basic and acidic residues" evidence="8">
    <location>
        <begin position="613"/>
        <end position="622"/>
    </location>
</feature>
<feature type="region of interest" description="Disordered" evidence="8">
    <location>
        <begin position="761"/>
        <end position="784"/>
    </location>
</feature>
<feature type="region of interest" description="Disordered" evidence="8">
    <location>
        <begin position="853"/>
        <end position="873"/>
    </location>
</feature>
<dbReference type="GO" id="GO:0007059">
    <property type="term" value="P:chromosome segregation"/>
    <property type="evidence" value="ECO:0007669"/>
    <property type="project" value="UniProtKB-KW"/>
</dbReference>
<protein>
    <recommendedName>
        <fullName evidence="9">Inner centromere protein ARK-binding domain-containing protein</fullName>
    </recommendedName>
</protein>
<dbReference type="GO" id="GO:0005634">
    <property type="term" value="C:nucleus"/>
    <property type="evidence" value="ECO:0007669"/>
    <property type="project" value="UniProtKB-SubCell"/>
</dbReference>
<evidence type="ECO:0000256" key="5">
    <source>
        <dbReference type="ARBA" id="ARBA00022829"/>
    </source>
</evidence>
<feature type="compositionally biased region" description="Basic and acidic residues" evidence="8">
    <location>
        <begin position="89"/>
        <end position="103"/>
    </location>
</feature>
<feature type="region of interest" description="Disordered" evidence="8">
    <location>
        <begin position="1017"/>
        <end position="1178"/>
    </location>
</feature>
<feature type="region of interest" description="Disordered" evidence="8">
    <location>
        <begin position="1241"/>
        <end position="1507"/>
    </location>
</feature>
<dbReference type="PANTHER" id="PTHR13142">
    <property type="entry name" value="INNER CENTROMERE PROTEIN"/>
    <property type="match status" value="1"/>
</dbReference>
<dbReference type="Pfam" id="PF03941">
    <property type="entry name" value="INCENP_ARK-bind"/>
    <property type="match status" value="1"/>
</dbReference>
<feature type="compositionally biased region" description="Basic and acidic residues" evidence="8">
    <location>
        <begin position="1434"/>
        <end position="1443"/>
    </location>
</feature>
<dbReference type="InterPro" id="IPR005635">
    <property type="entry name" value="Inner_centromere_prot_ARK-bd"/>
</dbReference>
<name>A0A0L6V6W3_9BASI</name>
<gene>
    <name evidence="10" type="ORF">VP01_238g10</name>
</gene>
<feature type="compositionally biased region" description="Acidic residues" evidence="8">
    <location>
        <begin position="1061"/>
        <end position="1070"/>
    </location>
</feature>
<proteinExistence type="inferred from homology"/>
<feature type="domain" description="Inner centromere protein ARK-binding" evidence="9">
    <location>
        <begin position="1451"/>
        <end position="1509"/>
    </location>
</feature>
<evidence type="ECO:0000256" key="8">
    <source>
        <dbReference type="SAM" id="MobiDB-lite"/>
    </source>
</evidence>
<sequence length="1554" mass="168165">MSTSASTLPTGPSVPDDIRLKCSYYASEIKNQVNSLYEEQHKWLEDHLSEIKETLVKVTEKKAGTRAVMAGIIKTPSRKRNKPLSKKISKPDQIKLDGLDHSKPSSSSSSALPLSELKRSHLNMNSREIQDLINQQLEKERKGILISPLKNVEIELRLQKELLLLDQQYESPVKKTSASSTLMSADLTKPPPPSFRNAVESLLSHKVNSTSSLSGPITITNENIFSLPSLSNPKAHLFEPVIKSLGPFSHEESEHEQGEPSHESQTDPNDAFAAAGHELSAIQEGEEEEDHHPAEPQPPLPKSLVLNKSVSEVLSPVKQASHPQNVETTSNTTRVDKPPTSPSQSKASPRFPKCQSSPPPPKPHSPHLEHTSTNTKNHEARVDESHQTALASDSSSAPETNSVDASGNSVDVSGNPVDADRNSIDAHRNAVDARSSDPDSIHLRALVSDEVPLVNKLPGNRVQGPALNAIDVQTSGSRTIPATSDSLPFNSTVSSQVSHESSAIVNRPLTPEHPAISSPKQTTPLTLTSNQDQGGNLGIIEPTSSVTAATTISTATPRIKQEFGQNAQQPLLQEAPHSVIPEHSHVDTVVEIPLTDNPSSLRNNLHASSGSSHSDKQTDHQARTPGEPTMSNLFTPGNPRAAVIQSPHSQWSSKPSGTLWTQHKPHKTPATISHLGAASQGERMKGTISGSPFEDYSKPLNLLSNLQSTMIHQSLISDTPSASSLVQPIPGIDSQHSRRSGLKRTSTDAGFNQITDAHDAKMSRSHTPGMMHVRPSTTGGTARKGMEDLKSRLSKIQRESAMHERVHHHPSSGPSADGSLSVNPRTSLVTQTIAPSFSKAPTTSNSLASVVPVTKGSTLPPSHAVASDQLDRDRTTEMSTLQQTLYGDFSAPIELSASSKIHVAHSSTEPINLQSRVTPIKPSASSKKFDEDVQDEAPSVHSPETQAGNQKKRASDSSSVGNMVAAHEAKSKTLTTQVHIAPLAMVDLGNGLRSSPEVSSVPPPTKIDSKHLAFLRGDIERSTSPPPTRVLDKSSGPPRSEAGDLINRPVESGHGNPETTVDTDDEEGEDCQSVTSSKISEGNAANNEDEEANLSSEDEEDHGNHSEREDDDTHEEASLEIVSSNDKRILINNSDHEQESRNRQEPKQKHHVRTMQSEVVKTPRKAPATPSSPSSTGIMGVFRAGAALASSWTASKTKPEKPELKSLQLAAAAAKKEQDERDRKAMLKEERRLLAVEKKLAEEKAKAENERKARMAEVEKKKQEREDALKARSALKAKVPSNHPPSGSRQASMAGDAAKKRKVDNESHRTMETKKTKAPQPVETHNKIPSSAQKAPASSYLPTRTAPTAPGSAMKTAPGSAIKATSSKGQQAGGSTSTKQSSQVKSNLPSRPVSQLSQHSGVPKSTATPQHNASQSSHNNATQNNKSTQPAKGKMREEKKVVEDEYIELPDIDSEYSDDDESEHERKEAKLPDWAQSPALREALANQRKVNPDDVFGGTIPPPRMDEIFRGRTSKFRHRTSSANWTGADQLTAIEEAEYAKRMGYHNKKRSLKR</sequence>
<dbReference type="Gene3D" id="6.10.250.2990">
    <property type="match status" value="1"/>
</dbReference>
<comment type="caution">
    <text evidence="10">The sequence shown here is derived from an EMBL/GenBank/DDBJ whole genome shotgun (WGS) entry which is preliminary data.</text>
</comment>
<feature type="region of interest" description="Disordered" evidence="8">
    <location>
        <begin position="906"/>
        <end position="965"/>
    </location>
</feature>
<feature type="compositionally biased region" description="Polar residues" evidence="8">
    <location>
        <begin position="387"/>
        <end position="412"/>
    </location>
</feature>
<dbReference type="Proteomes" id="UP000037035">
    <property type="component" value="Unassembled WGS sequence"/>
</dbReference>
<dbReference type="PANTHER" id="PTHR13142:SF1">
    <property type="entry name" value="INNER CENTROMERE PROTEIN"/>
    <property type="match status" value="1"/>
</dbReference>
<feature type="region of interest" description="Disordered" evidence="8">
    <location>
        <begin position="1191"/>
        <end position="1225"/>
    </location>
</feature>
<evidence type="ECO:0000256" key="2">
    <source>
        <dbReference type="ARBA" id="ARBA00004186"/>
    </source>
</evidence>